<reference evidence="2 3" key="1">
    <citation type="journal article" date="2019" name="Int. J. Syst. Evol. Microbiol.">
        <title>The Global Catalogue of Microorganisms (GCM) 10K type strain sequencing project: providing services to taxonomists for standard genome sequencing and annotation.</title>
        <authorList>
            <consortium name="The Broad Institute Genomics Platform"/>
            <consortium name="The Broad Institute Genome Sequencing Center for Infectious Disease"/>
            <person name="Wu L."/>
            <person name="Ma J."/>
        </authorList>
    </citation>
    <scope>NUCLEOTIDE SEQUENCE [LARGE SCALE GENOMIC DNA]</scope>
    <source>
        <strain evidence="2 3">JCM 15976</strain>
    </source>
</reference>
<keyword evidence="1" id="KW-0472">Membrane</keyword>
<sequence length="115" mass="13279">MKEDIAKKMIQKSTINTSEDFTEKLMLKLEAEKATERLPDVQYIQMFRFAMIGTIGIGIICFLLIFFDFSPKLNMFNVQLKISKMPLLVVTTLFLLLGTNHILKTQQLANFQEKS</sequence>
<accession>A0ABN1JZ66</accession>
<keyword evidence="3" id="KW-1185">Reference proteome</keyword>
<organism evidence="2 3">
    <name type="scientific">Gaetbulibacter jejuensis</name>
    <dbReference type="NCBI Taxonomy" id="584607"/>
    <lineage>
        <taxon>Bacteria</taxon>
        <taxon>Pseudomonadati</taxon>
        <taxon>Bacteroidota</taxon>
        <taxon>Flavobacteriia</taxon>
        <taxon>Flavobacteriales</taxon>
        <taxon>Flavobacteriaceae</taxon>
        <taxon>Gaetbulibacter</taxon>
    </lineage>
</organism>
<keyword evidence="1" id="KW-0812">Transmembrane</keyword>
<name>A0ABN1JZ66_9FLAO</name>
<comment type="caution">
    <text evidence="2">The sequence shown here is derived from an EMBL/GenBank/DDBJ whole genome shotgun (WGS) entry which is preliminary data.</text>
</comment>
<feature type="transmembrane region" description="Helical" evidence="1">
    <location>
        <begin position="87"/>
        <end position="103"/>
    </location>
</feature>
<protein>
    <submittedName>
        <fullName evidence="2">Uncharacterized protein</fullName>
    </submittedName>
</protein>
<evidence type="ECO:0000256" key="1">
    <source>
        <dbReference type="SAM" id="Phobius"/>
    </source>
</evidence>
<feature type="transmembrane region" description="Helical" evidence="1">
    <location>
        <begin position="47"/>
        <end position="67"/>
    </location>
</feature>
<keyword evidence="1" id="KW-1133">Transmembrane helix</keyword>
<gene>
    <name evidence="2" type="ORF">GCM10009431_29880</name>
</gene>
<dbReference type="RefSeq" id="WP_343799585.1">
    <property type="nucleotide sequence ID" value="NZ_BAAAGF010000005.1"/>
</dbReference>
<dbReference type="Proteomes" id="UP001500736">
    <property type="component" value="Unassembled WGS sequence"/>
</dbReference>
<evidence type="ECO:0000313" key="3">
    <source>
        <dbReference type="Proteomes" id="UP001500736"/>
    </source>
</evidence>
<dbReference type="EMBL" id="BAAAGF010000005">
    <property type="protein sequence ID" value="GAA0749830.1"/>
    <property type="molecule type" value="Genomic_DNA"/>
</dbReference>
<proteinExistence type="predicted"/>
<evidence type="ECO:0000313" key="2">
    <source>
        <dbReference type="EMBL" id="GAA0749830.1"/>
    </source>
</evidence>